<feature type="compositionally biased region" description="Basic and acidic residues" evidence="1">
    <location>
        <begin position="299"/>
        <end position="308"/>
    </location>
</feature>
<feature type="transmembrane region" description="Helical" evidence="2">
    <location>
        <begin position="318"/>
        <end position="336"/>
    </location>
</feature>
<evidence type="ECO:0000313" key="4">
    <source>
        <dbReference type="Proteomes" id="UP000593561"/>
    </source>
</evidence>
<evidence type="ECO:0000256" key="1">
    <source>
        <dbReference type="SAM" id="MobiDB-lite"/>
    </source>
</evidence>
<dbReference type="AlphaFoldDB" id="A0A7J8RY82"/>
<dbReference type="Proteomes" id="UP000593561">
    <property type="component" value="Unassembled WGS sequence"/>
</dbReference>
<feature type="compositionally biased region" description="Basic residues" evidence="1">
    <location>
        <begin position="214"/>
        <end position="224"/>
    </location>
</feature>
<dbReference type="PANTHER" id="PTHR35719">
    <property type="entry name" value="OS01G0680600 PROTEIN"/>
    <property type="match status" value="1"/>
</dbReference>
<name>A0A7J8RY82_GOSDV</name>
<keyword evidence="2" id="KW-1133">Transmembrane helix</keyword>
<keyword evidence="4" id="KW-1185">Reference proteome</keyword>
<feature type="compositionally biased region" description="Basic and acidic residues" evidence="1">
    <location>
        <begin position="237"/>
        <end position="250"/>
    </location>
</feature>
<dbReference type="EMBL" id="JABFAC010000007">
    <property type="protein sequence ID" value="MBA0618784.1"/>
    <property type="molecule type" value="Genomic_DNA"/>
</dbReference>
<sequence length="338" mass="38460">ELPTPPLTSSPPLRLNKSLVITNNILRCNSTSFHRRNGRFRLDPPNPDDDDDEFEFTSAAKQRNWWSDYDDYDDVWEFDEDNEFWVFKETFDLERNEALALRKAWFLYHGGKVLLSLGSVVLKSDALARLSLELEDNALRVARFSDCIHAMDVDCYLQIFRAFGWMLPAIAISLLLGTGPNAFIMALAVPLGQSALSLVFDKVSGRTSESWKSAPRRKTKKKQFTRAAANNTRTNKGKQEPNKTGGEKESYSSWLNTDGGLQGKGGQRVPKYGGWDQLDDQVETQQRATSRKGNGAPKQRKEDKFSRVGRDRVRDTPLLLRLLIAVFPFLGSWTRFLF</sequence>
<evidence type="ECO:0000256" key="2">
    <source>
        <dbReference type="SAM" id="Phobius"/>
    </source>
</evidence>
<feature type="non-terminal residue" evidence="3">
    <location>
        <position position="1"/>
    </location>
</feature>
<feature type="region of interest" description="Disordered" evidence="1">
    <location>
        <begin position="209"/>
        <end position="308"/>
    </location>
</feature>
<dbReference type="PANTHER" id="PTHR35719:SF5">
    <property type="entry name" value="T6K12.7 PROTEIN"/>
    <property type="match status" value="1"/>
</dbReference>
<gene>
    <name evidence="3" type="ORF">Godav_028076</name>
</gene>
<proteinExistence type="predicted"/>
<organism evidence="3 4">
    <name type="scientific">Gossypium davidsonii</name>
    <name type="common">Davidson's cotton</name>
    <name type="synonym">Gossypium klotzschianum subsp. davidsonii</name>
    <dbReference type="NCBI Taxonomy" id="34287"/>
    <lineage>
        <taxon>Eukaryota</taxon>
        <taxon>Viridiplantae</taxon>
        <taxon>Streptophyta</taxon>
        <taxon>Embryophyta</taxon>
        <taxon>Tracheophyta</taxon>
        <taxon>Spermatophyta</taxon>
        <taxon>Magnoliopsida</taxon>
        <taxon>eudicotyledons</taxon>
        <taxon>Gunneridae</taxon>
        <taxon>Pentapetalae</taxon>
        <taxon>rosids</taxon>
        <taxon>malvids</taxon>
        <taxon>Malvales</taxon>
        <taxon>Malvaceae</taxon>
        <taxon>Malvoideae</taxon>
        <taxon>Gossypium</taxon>
    </lineage>
</organism>
<comment type="caution">
    <text evidence="3">The sequence shown here is derived from an EMBL/GenBank/DDBJ whole genome shotgun (WGS) entry which is preliminary data.</text>
</comment>
<feature type="compositionally biased region" description="Polar residues" evidence="1">
    <location>
        <begin position="283"/>
        <end position="292"/>
    </location>
</feature>
<reference evidence="3 4" key="1">
    <citation type="journal article" date="2019" name="Genome Biol. Evol.">
        <title>Insights into the evolution of the New World diploid cottons (Gossypium, subgenus Houzingenia) based on genome sequencing.</title>
        <authorList>
            <person name="Grover C.E."/>
            <person name="Arick M.A. 2nd"/>
            <person name="Thrash A."/>
            <person name="Conover J.L."/>
            <person name="Sanders W.S."/>
            <person name="Peterson D.G."/>
            <person name="Frelichowski J.E."/>
            <person name="Scheffler J.A."/>
            <person name="Scheffler B.E."/>
            <person name="Wendel J.F."/>
        </authorList>
    </citation>
    <scope>NUCLEOTIDE SEQUENCE [LARGE SCALE GENOMIC DNA]</scope>
    <source>
        <strain evidence="3">27</strain>
        <tissue evidence="3">Leaf</tissue>
    </source>
</reference>
<protein>
    <submittedName>
        <fullName evidence="3">Uncharacterized protein</fullName>
    </submittedName>
</protein>
<accession>A0A7J8RY82</accession>
<evidence type="ECO:0000313" key="3">
    <source>
        <dbReference type="EMBL" id="MBA0618784.1"/>
    </source>
</evidence>
<keyword evidence="2" id="KW-0812">Transmembrane</keyword>
<keyword evidence="2" id="KW-0472">Membrane</keyword>